<dbReference type="EMBL" id="CM001466">
    <property type="protein sequence ID" value="EHY89906.1"/>
    <property type="molecule type" value="Genomic_DNA"/>
</dbReference>
<protein>
    <recommendedName>
        <fullName evidence="4">Heparin binding hemagglutinin HbhA</fullName>
    </recommendedName>
</protein>
<evidence type="ECO:0000256" key="1">
    <source>
        <dbReference type="SAM" id="MobiDB-lite"/>
    </source>
</evidence>
<feature type="region of interest" description="Disordered" evidence="1">
    <location>
        <begin position="156"/>
        <end position="258"/>
    </location>
</feature>
<feature type="compositionally biased region" description="Basic and acidic residues" evidence="1">
    <location>
        <begin position="161"/>
        <end position="192"/>
    </location>
</feature>
<dbReference type="HOGENOM" id="CLU_093468_0_0_11"/>
<dbReference type="AlphaFoldDB" id="H8GDZ1"/>
<keyword evidence="3" id="KW-1185">Reference proteome</keyword>
<evidence type="ECO:0000313" key="3">
    <source>
        <dbReference type="Proteomes" id="UP000004705"/>
    </source>
</evidence>
<feature type="compositionally biased region" description="Low complexity" evidence="1">
    <location>
        <begin position="193"/>
        <end position="206"/>
    </location>
</feature>
<gene>
    <name evidence="2" type="ORF">SacazDRAFT_03023</name>
</gene>
<dbReference type="OrthoDB" id="5189864at2"/>
<accession>H8GDZ1</accession>
<proteinExistence type="predicted"/>
<name>H8GDZ1_9PSEU</name>
<feature type="compositionally biased region" description="Basic and acidic residues" evidence="1">
    <location>
        <begin position="7"/>
        <end position="24"/>
    </location>
</feature>
<evidence type="ECO:0008006" key="4">
    <source>
        <dbReference type="Google" id="ProtNLM"/>
    </source>
</evidence>
<sequence length="258" mass="28044">MTTTNSHDTRDMNDMNDMDKVMHTAREGVRTSLLAALGAGSMASQAVADALSKAKERVSSSSEAARKNIEDLPSEFEHLRGRLEPSELRKLIDDSAEAATNLYRKLVSSGEQTWERAVEPQVKRGVEQFEETLRTAQERVDHMTTDARERFDEAMALISRRARETEEKVDTAATGKAEDKPGPVKAEAERMPTRTTAGTKATKSATQPASPTASQRSAKAASARKKAMKPDTNSSATRTTRSRRTSPGSGTDTSTGEA</sequence>
<feature type="region of interest" description="Disordered" evidence="1">
    <location>
        <begin position="1"/>
        <end position="24"/>
    </location>
</feature>
<evidence type="ECO:0000313" key="2">
    <source>
        <dbReference type="EMBL" id="EHY89906.1"/>
    </source>
</evidence>
<dbReference type="Proteomes" id="UP000004705">
    <property type="component" value="Chromosome"/>
</dbReference>
<organism evidence="2 3">
    <name type="scientific">Saccharomonospora azurea NA-128</name>
    <dbReference type="NCBI Taxonomy" id="882081"/>
    <lineage>
        <taxon>Bacteria</taxon>
        <taxon>Bacillati</taxon>
        <taxon>Actinomycetota</taxon>
        <taxon>Actinomycetes</taxon>
        <taxon>Pseudonocardiales</taxon>
        <taxon>Pseudonocardiaceae</taxon>
        <taxon>Saccharomonospora</taxon>
    </lineage>
</organism>
<reference evidence="2 3" key="1">
    <citation type="journal article" date="2012" name="Stand. Genomic Sci.">
        <title>Genome sequence of the soil bacterium Saccharomonospora azurea type strain (NA-128(T)).</title>
        <authorList>
            <person name="Klenk H.P."/>
            <person name="Held B."/>
            <person name="Lucas S."/>
            <person name="Lapidus A."/>
            <person name="Copeland A."/>
            <person name="Hammon N."/>
            <person name="Pitluck S."/>
            <person name="Goodwin L.A."/>
            <person name="Han C."/>
            <person name="Tapia R."/>
            <person name="Brambilla E.M."/>
            <person name="Potter G."/>
            <person name="Land M."/>
            <person name="Ivanova N."/>
            <person name="Rohde M."/>
            <person name="Goker M."/>
            <person name="Detter J.C."/>
            <person name="Kyrpides N.C."/>
            <person name="Woyke T."/>
        </authorList>
    </citation>
    <scope>NUCLEOTIDE SEQUENCE [LARGE SCALE GENOMIC DNA]</scope>
    <source>
        <strain evidence="2 3">NA-128</strain>
    </source>
</reference>
<feature type="compositionally biased region" description="Low complexity" evidence="1">
    <location>
        <begin position="232"/>
        <end position="258"/>
    </location>
</feature>
<dbReference type="RefSeq" id="WP_005442956.1">
    <property type="nucleotide sequence ID" value="NZ_CM001466.1"/>
</dbReference>